<dbReference type="SFLD" id="SFLDS00029">
    <property type="entry name" value="Radical_SAM"/>
    <property type="match status" value="1"/>
</dbReference>
<keyword evidence="7" id="KW-0411">Iron-sulfur</keyword>
<evidence type="ECO:0000256" key="2">
    <source>
        <dbReference type="ARBA" id="ARBA00022485"/>
    </source>
</evidence>
<keyword evidence="4" id="KW-0479">Metal-binding</keyword>
<dbReference type="Pfam" id="PF04055">
    <property type="entry name" value="Radical_SAM"/>
    <property type="match status" value="1"/>
</dbReference>
<organism evidence="9">
    <name type="scientific">candidate division WOR-3 bacterium</name>
    <dbReference type="NCBI Taxonomy" id="2052148"/>
    <lineage>
        <taxon>Bacteria</taxon>
        <taxon>Bacteria division WOR-3</taxon>
    </lineage>
</organism>
<proteinExistence type="predicted"/>
<dbReference type="CDD" id="cd01335">
    <property type="entry name" value="Radical_SAM"/>
    <property type="match status" value="1"/>
</dbReference>
<dbReference type="GO" id="GO:0003824">
    <property type="term" value="F:catalytic activity"/>
    <property type="evidence" value="ECO:0007669"/>
    <property type="project" value="InterPro"/>
</dbReference>
<dbReference type="GO" id="GO:0046872">
    <property type="term" value="F:metal ion binding"/>
    <property type="evidence" value="ECO:0007669"/>
    <property type="project" value="UniProtKB-KW"/>
</dbReference>
<reference evidence="9" key="1">
    <citation type="journal article" date="2020" name="mSystems">
        <title>Genome- and Community-Level Interaction Insights into Carbon Utilization and Element Cycling Functions of Hydrothermarchaeota in Hydrothermal Sediment.</title>
        <authorList>
            <person name="Zhou Z."/>
            <person name="Liu Y."/>
            <person name="Xu W."/>
            <person name="Pan J."/>
            <person name="Luo Z.H."/>
            <person name="Li M."/>
        </authorList>
    </citation>
    <scope>NUCLEOTIDE SEQUENCE [LARGE SCALE GENOMIC DNA]</scope>
    <source>
        <strain evidence="9">HyVt-102</strain>
    </source>
</reference>
<dbReference type="InterPro" id="IPR007197">
    <property type="entry name" value="rSAM"/>
</dbReference>
<dbReference type="GO" id="GO:0051539">
    <property type="term" value="F:4 iron, 4 sulfur cluster binding"/>
    <property type="evidence" value="ECO:0007669"/>
    <property type="project" value="UniProtKB-KW"/>
</dbReference>
<evidence type="ECO:0000256" key="4">
    <source>
        <dbReference type="ARBA" id="ARBA00022723"/>
    </source>
</evidence>
<dbReference type="NCBIfam" id="TIGR00238">
    <property type="entry name" value="KamA family radical SAM protein"/>
    <property type="match status" value="1"/>
</dbReference>
<dbReference type="Proteomes" id="UP000885847">
    <property type="component" value="Unassembled WGS sequence"/>
</dbReference>
<evidence type="ECO:0000256" key="3">
    <source>
        <dbReference type="ARBA" id="ARBA00022691"/>
    </source>
</evidence>
<dbReference type="PANTHER" id="PTHR30538:SF0">
    <property type="entry name" value="L-LYSINE 2,3-AMINOMUTASE AQ_1632-RELATED"/>
    <property type="match status" value="1"/>
</dbReference>
<dbReference type="InterPro" id="IPR058240">
    <property type="entry name" value="rSAM_sf"/>
</dbReference>
<evidence type="ECO:0000256" key="7">
    <source>
        <dbReference type="ARBA" id="ARBA00023014"/>
    </source>
</evidence>
<dbReference type="SUPFAM" id="SSF102114">
    <property type="entry name" value="Radical SAM enzymes"/>
    <property type="match status" value="1"/>
</dbReference>
<dbReference type="AlphaFoldDB" id="A0A7C0VA24"/>
<evidence type="ECO:0000256" key="5">
    <source>
        <dbReference type="ARBA" id="ARBA00022898"/>
    </source>
</evidence>
<keyword evidence="2" id="KW-0004">4Fe-4S</keyword>
<keyword evidence="3" id="KW-0949">S-adenosyl-L-methionine</keyword>
<protein>
    <submittedName>
        <fullName evidence="9">KamA family radical SAM protein</fullName>
    </submittedName>
</protein>
<dbReference type="Gene3D" id="3.20.20.70">
    <property type="entry name" value="Aldolase class I"/>
    <property type="match status" value="1"/>
</dbReference>
<keyword evidence="6" id="KW-0408">Iron</keyword>
<dbReference type="SFLD" id="SFLDG01070">
    <property type="entry name" value="PLP-dependent"/>
    <property type="match status" value="1"/>
</dbReference>
<keyword evidence="5" id="KW-0663">Pyridoxal phosphate</keyword>
<dbReference type="EMBL" id="DQWE01000091">
    <property type="protein sequence ID" value="HDI82552.1"/>
    <property type="molecule type" value="Genomic_DNA"/>
</dbReference>
<comment type="caution">
    <text evidence="9">The sequence shown here is derived from an EMBL/GenBank/DDBJ whole genome shotgun (WGS) entry which is preliminary data.</text>
</comment>
<evidence type="ECO:0000256" key="6">
    <source>
        <dbReference type="ARBA" id="ARBA00023004"/>
    </source>
</evidence>
<dbReference type="PROSITE" id="PS51918">
    <property type="entry name" value="RADICAL_SAM"/>
    <property type="match status" value="1"/>
</dbReference>
<evidence type="ECO:0000259" key="8">
    <source>
        <dbReference type="PROSITE" id="PS51918"/>
    </source>
</evidence>
<gene>
    <name evidence="9" type="ORF">ENF18_02015</name>
</gene>
<comment type="cofactor">
    <cofactor evidence="1">
        <name>pyridoxal 5'-phosphate</name>
        <dbReference type="ChEBI" id="CHEBI:597326"/>
    </cofactor>
</comment>
<dbReference type="PANTHER" id="PTHR30538">
    <property type="entry name" value="LYSINE 2,3-AMINOMUTASE-RELATED"/>
    <property type="match status" value="1"/>
</dbReference>
<evidence type="ECO:0000313" key="9">
    <source>
        <dbReference type="EMBL" id="HDI82552.1"/>
    </source>
</evidence>
<accession>A0A7C0VA24</accession>
<dbReference type="InterPro" id="IPR013785">
    <property type="entry name" value="Aldolase_TIM"/>
</dbReference>
<feature type="domain" description="Radical SAM core" evidence="8">
    <location>
        <begin position="83"/>
        <end position="302"/>
    </location>
</feature>
<dbReference type="InterPro" id="IPR003739">
    <property type="entry name" value="Lys_aminomutase/Glu_NH3_mut"/>
</dbReference>
<name>A0A7C0VA24_UNCW3</name>
<sequence>MVYPVFINDIQKIKEIENPEELKSVTEKYIFRANEYYLSLINWDDPDDPIKKIILPQVEELISWGRLDPSDEKRYTKMQGLEHKYGPTALLLVSRSCGGICRFCFRKRIFMKERMEILTDLDAAINYISEHEEINNVLLTGGDPFMLRTEKLTRIIRRLLEIPHVDMVRIGTKMPAFYPFRITEDKELIDFVSEYSDGKKRIYVITQFNHPRELTDYAVEAINLLLRAGAILANQTPILHGINDDVDTLTELFEKLSVAGSPPYYVFQNRPSSGNKIFAVPVEAAYTILEKTKERLSGLAKRARFIMSHSTGKIETVGLSEEFVFFRYHNAADPENYGKLLIFRRNPEAYWFDDYTQPVEEFVPDFSESVSYFE</sequence>
<evidence type="ECO:0000256" key="1">
    <source>
        <dbReference type="ARBA" id="ARBA00001933"/>
    </source>
</evidence>